<protein>
    <submittedName>
        <fullName evidence="2">Uncharacterized protein</fullName>
    </submittedName>
</protein>
<feature type="region of interest" description="Disordered" evidence="1">
    <location>
        <begin position="75"/>
        <end position="98"/>
    </location>
</feature>
<evidence type="ECO:0000313" key="3">
    <source>
        <dbReference type="Proteomes" id="UP000606974"/>
    </source>
</evidence>
<dbReference type="AlphaFoldDB" id="A0A8H7A7C2"/>
<dbReference type="Proteomes" id="UP000606974">
    <property type="component" value="Unassembled WGS sequence"/>
</dbReference>
<feature type="region of interest" description="Disordered" evidence="1">
    <location>
        <begin position="1"/>
        <end position="61"/>
    </location>
</feature>
<reference evidence="2" key="1">
    <citation type="submission" date="2020-02" db="EMBL/GenBank/DDBJ databases">
        <authorList>
            <person name="Palmer J.M."/>
        </authorList>
    </citation>
    <scope>NUCLEOTIDE SEQUENCE</scope>
    <source>
        <strain evidence="2">EPUS1.4</strain>
        <tissue evidence="2">Thallus</tissue>
    </source>
</reference>
<accession>A0A8H7A7C2</accession>
<gene>
    <name evidence="2" type="ORF">GJ744_002959</name>
</gene>
<feature type="compositionally biased region" description="Basic residues" evidence="1">
    <location>
        <begin position="37"/>
        <end position="54"/>
    </location>
</feature>
<organism evidence="2 3">
    <name type="scientific">Endocarpon pusillum</name>
    <dbReference type="NCBI Taxonomy" id="364733"/>
    <lineage>
        <taxon>Eukaryota</taxon>
        <taxon>Fungi</taxon>
        <taxon>Dikarya</taxon>
        <taxon>Ascomycota</taxon>
        <taxon>Pezizomycotina</taxon>
        <taxon>Eurotiomycetes</taxon>
        <taxon>Chaetothyriomycetidae</taxon>
        <taxon>Verrucariales</taxon>
        <taxon>Verrucariaceae</taxon>
        <taxon>Endocarpon</taxon>
    </lineage>
</organism>
<comment type="caution">
    <text evidence="2">The sequence shown here is derived from an EMBL/GenBank/DDBJ whole genome shotgun (WGS) entry which is preliminary data.</text>
</comment>
<feature type="compositionally biased region" description="Basic and acidic residues" evidence="1">
    <location>
        <begin position="18"/>
        <end position="34"/>
    </location>
</feature>
<keyword evidence="3" id="KW-1185">Reference proteome</keyword>
<evidence type="ECO:0000313" key="2">
    <source>
        <dbReference type="EMBL" id="KAF7503985.1"/>
    </source>
</evidence>
<name>A0A8H7A7C2_9EURO</name>
<proteinExistence type="predicted"/>
<evidence type="ECO:0000256" key="1">
    <source>
        <dbReference type="SAM" id="MobiDB-lite"/>
    </source>
</evidence>
<dbReference type="EMBL" id="JAACFV010000154">
    <property type="protein sequence ID" value="KAF7503985.1"/>
    <property type="molecule type" value="Genomic_DNA"/>
</dbReference>
<sequence>MASEGGVAAVGGDGVEQLGEHGARRHDVDADGLHCRSTARPRVRPPRWRSRRRPAAPSWPSVSARWWPEVRVMEGLKGEGEEEEESGDAAVGGGGRAK</sequence>